<accession>A0ABX2EZ18</accession>
<name>A0ABX2EZ18_9PSEU</name>
<evidence type="ECO:0000313" key="3">
    <source>
        <dbReference type="EMBL" id="NRN63962.1"/>
    </source>
</evidence>
<dbReference type="EMBL" id="JAAATY010000002">
    <property type="protein sequence ID" value="NRN63962.1"/>
    <property type="molecule type" value="Genomic_DNA"/>
</dbReference>
<feature type="transmembrane region" description="Helical" evidence="1">
    <location>
        <begin position="690"/>
        <end position="710"/>
    </location>
</feature>
<evidence type="ECO:0000256" key="2">
    <source>
        <dbReference type="SAM" id="SignalP"/>
    </source>
</evidence>
<dbReference type="Proteomes" id="UP000763557">
    <property type="component" value="Unassembled WGS sequence"/>
</dbReference>
<keyword evidence="2" id="KW-0732">Signal</keyword>
<keyword evidence="1" id="KW-0472">Membrane</keyword>
<feature type="signal peptide" evidence="2">
    <location>
        <begin position="1"/>
        <end position="32"/>
    </location>
</feature>
<keyword evidence="1" id="KW-1133">Transmembrane helix</keyword>
<evidence type="ECO:0000256" key="1">
    <source>
        <dbReference type="SAM" id="Phobius"/>
    </source>
</evidence>
<keyword evidence="1" id="KW-0812">Transmembrane</keyword>
<dbReference type="InterPro" id="IPR046112">
    <property type="entry name" value="DUF6049"/>
</dbReference>
<feature type="chain" id="PRO_5045303395" description="Glycoprotein" evidence="2">
    <location>
        <begin position="33"/>
        <end position="728"/>
    </location>
</feature>
<dbReference type="RefSeq" id="WP_173125262.1">
    <property type="nucleotide sequence ID" value="NZ_CBCSGW010000014.1"/>
</dbReference>
<organism evidence="3 4">
    <name type="scientific">Kibdelosporangium persicum</name>
    <dbReference type="NCBI Taxonomy" id="2698649"/>
    <lineage>
        <taxon>Bacteria</taxon>
        <taxon>Bacillati</taxon>
        <taxon>Actinomycetota</taxon>
        <taxon>Actinomycetes</taxon>
        <taxon>Pseudonocardiales</taxon>
        <taxon>Pseudonocardiaceae</taxon>
        <taxon>Kibdelosporangium</taxon>
    </lineage>
</organism>
<comment type="caution">
    <text evidence="3">The sequence shown here is derived from an EMBL/GenBank/DDBJ whole genome shotgun (WGS) entry which is preliminary data.</text>
</comment>
<keyword evidence="4" id="KW-1185">Reference proteome</keyword>
<proteinExistence type="predicted"/>
<gene>
    <name evidence="3" type="ORF">GC106_11640</name>
</gene>
<sequence>MSGLRYATRHKLAAAVAAGVLLAGSAPLTAFAQPPGPEPLIAPIGLARTQPANSPPRLQLDIDQLDPRVVRSDTPTVTVKGRVTNVGDRRIDQVEIRLQRGEPLADEGSLRAAMSQPPSAEIAKPQFTPVTRTLDKGASATFTATYSLEQLRLDQPGVYPVLINVNGRPEYGGVERLAGLNVLLPVLSLPGRTAPPPQAPARITLLWPLVHDRPRVVREADDDQQLVLADDDLASSLQIGGRLYGMLNAVEAATRSNTELASSICFAIDGDLLETVQAMAGGYQVQRPNGPIVPGKGKDFAQRWLVTLRALTNGQCVIALPYADADVSALSRAGAAELAKNAVNESVTAVGTILQPTKPQAGVIWPVDGTIDQRALSDIAGAAPTIVVANPDRLKGVNGAAPLSVGKSDRVIPLDQLTSSSLAGSAAAASGPVSVQNGLATLLFRTTQSGQSVLVAPPRRWTAPASELTVYLQSIGRMITDRLATARPLADLVGAPPGGSATALDYPEQDIAAEVPAAVISQVVQSNDVQRDLFGAMLPDNTRPVNPETLIHPLRNGLLRASSSAWRGDPEGGRQAAVTVVRQVDELRSQVTVNPPGPPITLASSNSPIPIRIANNLPVTVRVKLVIAESAGLRPGTIQERPIPAGNTFTEIVPAELLRAGKFTADVWVTTPDGTPLGSVSRIEISSGSYGTITVAVTSIAGGMLVLLAARRVYRRIKQKKNQEPTPA</sequence>
<protein>
    <recommendedName>
        <fullName evidence="5">Glycoprotein</fullName>
    </recommendedName>
</protein>
<evidence type="ECO:0000313" key="4">
    <source>
        <dbReference type="Proteomes" id="UP000763557"/>
    </source>
</evidence>
<reference evidence="3 4" key="1">
    <citation type="submission" date="2020-01" db="EMBL/GenBank/DDBJ databases">
        <title>Kibdelosporangium persica a novel Actinomycetes from a hot desert in Iran.</title>
        <authorList>
            <person name="Safaei N."/>
            <person name="Zaburannyi N."/>
            <person name="Mueller R."/>
            <person name="Wink J."/>
        </authorList>
    </citation>
    <scope>NUCLEOTIDE SEQUENCE [LARGE SCALE GENOMIC DNA]</scope>
    <source>
        <strain evidence="3 4">4NS15</strain>
    </source>
</reference>
<evidence type="ECO:0008006" key="5">
    <source>
        <dbReference type="Google" id="ProtNLM"/>
    </source>
</evidence>
<dbReference type="Pfam" id="PF19516">
    <property type="entry name" value="DUF6049"/>
    <property type="match status" value="1"/>
</dbReference>